<dbReference type="RefSeq" id="WP_007321712.1">
    <property type="nucleotide sequence ID" value="NZ_BAEE01000044.1"/>
</dbReference>
<comment type="caution">
    <text evidence="1">The sequence shown here is derived from an EMBL/GenBank/DDBJ whole genome shotgun (WGS) entry which is preliminary data.</text>
</comment>
<dbReference type="STRING" id="1073574.GOARA_044_00110"/>
<dbReference type="OrthoDB" id="3399802at2"/>
<dbReference type="SUPFAM" id="SSF46785">
    <property type="entry name" value="Winged helix' DNA-binding domain"/>
    <property type="match status" value="1"/>
</dbReference>
<dbReference type="Proteomes" id="UP000035088">
    <property type="component" value="Unassembled WGS sequence"/>
</dbReference>
<evidence type="ECO:0000313" key="1">
    <source>
        <dbReference type="EMBL" id="GAB09637.1"/>
    </source>
</evidence>
<keyword evidence="2" id="KW-1185">Reference proteome</keyword>
<dbReference type="InterPro" id="IPR036390">
    <property type="entry name" value="WH_DNA-bd_sf"/>
</dbReference>
<gene>
    <name evidence="1" type="ORF">GOARA_044_00110</name>
</gene>
<name>G7H1B2_9ACTN</name>
<protein>
    <recommendedName>
        <fullName evidence="3">Transcriptional regulator</fullName>
    </recommendedName>
</protein>
<dbReference type="EMBL" id="BAEE01000044">
    <property type="protein sequence ID" value="GAB09637.1"/>
    <property type="molecule type" value="Genomic_DNA"/>
</dbReference>
<organism evidence="1 2">
    <name type="scientific">Gordonia araii NBRC 100433</name>
    <dbReference type="NCBI Taxonomy" id="1073574"/>
    <lineage>
        <taxon>Bacteria</taxon>
        <taxon>Bacillati</taxon>
        <taxon>Actinomycetota</taxon>
        <taxon>Actinomycetes</taxon>
        <taxon>Mycobacteriales</taxon>
        <taxon>Gordoniaceae</taxon>
        <taxon>Gordonia</taxon>
    </lineage>
</organism>
<evidence type="ECO:0008006" key="3">
    <source>
        <dbReference type="Google" id="ProtNLM"/>
    </source>
</evidence>
<dbReference type="AlphaFoldDB" id="G7H1B2"/>
<accession>G7H1B2</accession>
<proteinExistence type="predicted"/>
<sequence>MRIRARQRDHVLATVEAAAEPVDASYVADTLDVHVSTARFHLNKLIDEGLVEAVALPATTVGRPRTGYSSTVAKPDVRLVALLVETLGDDEESRRRAAVEIGRRWADPITEEPGDEIPDPVTTAEAALAKLGFVVRSAASVFGEHELSICSCPLRDITRADPAVSQAIVEGALRQALAASPALDDQYDVGVAPDPAGTDCTIVLRLTPARR</sequence>
<evidence type="ECO:0000313" key="2">
    <source>
        <dbReference type="Proteomes" id="UP000035088"/>
    </source>
</evidence>
<reference evidence="1 2" key="1">
    <citation type="submission" date="2011-11" db="EMBL/GenBank/DDBJ databases">
        <title>Whole genome shotgun sequence of Gordonia araii NBRC 100433.</title>
        <authorList>
            <person name="Yoshida Y."/>
            <person name="Hosoyama A."/>
            <person name="Tsuchikane K."/>
            <person name="Katsumata H."/>
            <person name="Yamazaki S."/>
            <person name="Fujita N."/>
        </authorList>
    </citation>
    <scope>NUCLEOTIDE SEQUENCE [LARGE SCALE GENOMIC DNA]</scope>
    <source>
        <strain evidence="1 2">NBRC 100433</strain>
    </source>
</reference>